<keyword evidence="2" id="KW-1185">Reference proteome</keyword>
<evidence type="ECO:0000313" key="2">
    <source>
        <dbReference type="Proteomes" id="UP000628775"/>
    </source>
</evidence>
<gene>
    <name evidence="1" type="ORF">GCM10011391_07120</name>
</gene>
<proteinExistence type="predicted"/>
<reference evidence="1" key="2">
    <citation type="submission" date="2020-09" db="EMBL/GenBank/DDBJ databases">
        <authorList>
            <person name="Sun Q."/>
            <person name="Zhou Y."/>
        </authorList>
    </citation>
    <scope>NUCLEOTIDE SEQUENCE</scope>
    <source>
        <strain evidence="1">CGMCC 1.15371</strain>
    </source>
</reference>
<dbReference type="Proteomes" id="UP000628775">
    <property type="component" value="Unassembled WGS sequence"/>
</dbReference>
<organism evidence="1 2">
    <name type="scientific">Pullulanibacillus camelliae</name>
    <dbReference type="NCBI Taxonomy" id="1707096"/>
    <lineage>
        <taxon>Bacteria</taxon>
        <taxon>Bacillati</taxon>
        <taxon>Bacillota</taxon>
        <taxon>Bacilli</taxon>
        <taxon>Bacillales</taxon>
        <taxon>Sporolactobacillaceae</taxon>
        <taxon>Pullulanibacillus</taxon>
    </lineage>
</organism>
<evidence type="ECO:0000313" key="1">
    <source>
        <dbReference type="EMBL" id="GGE31029.1"/>
    </source>
</evidence>
<name>A0A8J2VLX2_9BACL</name>
<sequence length="50" mass="6337">MSLSTLLYIHDQRTDNNRNNYPYYEVYKETWHEKIYRWFVDPARFSCPFQ</sequence>
<reference evidence="1" key="1">
    <citation type="journal article" date="2014" name="Int. J. Syst. Evol. Microbiol.">
        <title>Complete genome sequence of Corynebacterium casei LMG S-19264T (=DSM 44701T), isolated from a smear-ripened cheese.</title>
        <authorList>
            <consortium name="US DOE Joint Genome Institute (JGI-PGF)"/>
            <person name="Walter F."/>
            <person name="Albersmeier A."/>
            <person name="Kalinowski J."/>
            <person name="Ruckert C."/>
        </authorList>
    </citation>
    <scope>NUCLEOTIDE SEQUENCE</scope>
    <source>
        <strain evidence="1">CGMCC 1.15371</strain>
    </source>
</reference>
<accession>A0A8J2VLX2</accession>
<dbReference type="AlphaFoldDB" id="A0A8J2VLX2"/>
<protein>
    <submittedName>
        <fullName evidence="1">Uncharacterized protein</fullName>
    </submittedName>
</protein>
<comment type="caution">
    <text evidence="1">The sequence shown here is derived from an EMBL/GenBank/DDBJ whole genome shotgun (WGS) entry which is preliminary data.</text>
</comment>
<dbReference type="EMBL" id="BMIR01000002">
    <property type="protein sequence ID" value="GGE31029.1"/>
    <property type="molecule type" value="Genomic_DNA"/>
</dbReference>